<dbReference type="PROSITE" id="PS50157">
    <property type="entry name" value="ZINC_FINGER_C2H2_2"/>
    <property type="match status" value="2"/>
</dbReference>
<keyword evidence="4 7" id="KW-0863">Zinc-finger</keyword>
<evidence type="ECO:0000259" key="8">
    <source>
        <dbReference type="PROSITE" id="PS50157"/>
    </source>
</evidence>
<dbReference type="Ensembl" id="ENSPNYT00000010046.1">
    <property type="protein sequence ID" value="ENSPNYP00000009812.1"/>
    <property type="gene ID" value="ENSPNYG00000007347.1"/>
</dbReference>
<dbReference type="GO" id="GO:0008270">
    <property type="term" value="F:zinc ion binding"/>
    <property type="evidence" value="ECO:0007669"/>
    <property type="project" value="UniProtKB-KW"/>
</dbReference>
<dbReference type="GeneTree" id="ENSGT01030000234576"/>
<keyword evidence="2" id="KW-0479">Metal-binding</keyword>
<dbReference type="FunFam" id="3.30.160.60:FF:001498">
    <property type="entry name" value="Zinc finger protein 404"/>
    <property type="match status" value="1"/>
</dbReference>
<dbReference type="Pfam" id="PF00096">
    <property type="entry name" value="zf-C2H2"/>
    <property type="match status" value="1"/>
</dbReference>
<name>A0A3B4FH41_9CICH</name>
<evidence type="ECO:0000256" key="6">
    <source>
        <dbReference type="ARBA" id="ARBA00023242"/>
    </source>
</evidence>
<feature type="domain" description="C2H2-type" evidence="8">
    <location>
        <begin position="23"/>
        <end position="50"/>
    </location>
</feature>
<protein>
    <recommendedName>
        <fullName evidence="8">C2H2-type domain-containing protein</fullName>
    </recommendedName>
</protein>
<dbReference type="STRING" id="303518.ENSPNYP00000009812"/>
<keyword evidence="6" id="KW-0539">Nucleus</keyword>
<reference evidence="9" key="1">
    <citation type="submission" date="2023-09" db="UniProtKB">
        <authorList>
            <consortium name="Ensembl"/>
        </authorList>
    </citation>
    <scope>IDENTIFICATION</scope>
</reference>
<dbReference type="SUPFAM" id="SSF57667">
    <property type="entry name" value="beta-beta-alpha zinc fingers"/>
    <property type="match status" value="1"/>
</dbReference>
<dbReference type="InterPro" id="IPR013087">
    <property type="entry name" value="Znf_C2H2_type"/>
</dbReference>
<evidence type="ECO:0000256" key="3">
    <source>
        <dbReference type="ARBA" id="ARBA00022737"/>
    </source>
</evidence>
<dbReference type="GO" id="GO:0005634">
    <property type="term" value="C:nucleus"/>
    <property type="evidence" value="ECO:0007669"/>
    <property type="project" value="UniProtKB-SubCell"/>
</dbReference>
<dbReference type="PANTHER" id="PTHR24394:SF44">
    <property type="entry name" value="ZINC FINGER PROTEIN 271-LIKE"/>
    <property type="match status" value="1"/>
</dbReference>
<evidence type="ECO:0000256" key="5">
    <source>
        <dbReference type="ARBA" id="ARBA00022833"/>
    </source>
</evidence>
<dbReference type="GO" id="GO:0000981">
    <property type="term" value="F:DNA-binding transcription factor activity, RNA polymerase II-specific"/>
    <property type="evidence" value="ECO:0007669"/>
    <property type="project" value="TreeGrafter"/>
</dbReference>
<dbReference type="InterPro" id="IPR036236">
    <property type="entry name" value="Znf_C2H2_sf"/>
</dbReference>
<dbReference type="PANTHER" id="PTHR24394">
    <property type="entry name" value="ZINC FINGER PROTEIN"/>
    <property type="match status" value="1"/>
</dbReference>
<evidence type="ECO:0000313" key="9">
    <source>
        <dbReference type="Ensembl" id="ENSPNYP00000009812.1"/>
    </source>
</evidence>
<dbReference type="AlphaFoldDB" id="A0A3B4FH41"/>
<organism evidence="9">
    <name type="scientific">Pundamilia nyererei</name>
    <dbReference type="NCBI Taxonomy" id="303518"/>
    <lineage>
        <taxon>Eukaryota</taxon>
        <taxon>Metazoa</taxon>
        <taxon>Chordata</taxon>
        <taxon>Craniata</taxon>
        <taxon>Vertebrata</taxon>
        <taxon>Euteleostomi</taxon>
        <taxon>Actinopterygii</taxon>
        <taxon>Neopterygii</taxon>
        <taxon>Teleostei</taxon>
        <taxon>Neoteleostei</taxon>
        <taxon>Acanthomorphata</taxon>
        <taxon>Ovalentaria</taxon>
        <taxon>Cichlomorphae</taxon>
        <taxon>Cichliformes</taxon>
        <taxon>Cichlidae</taxon>
        <taxon>African cichlids</taxon>
        <taxon>Pseudocrenilabrinae</taxon>
        <taxon>Haplochromini</taxon>
        <taxon>Pundamilia</taxon>
    </lineage>
</organism>
<keyword evidence="5" id="KW-0862">Zinc</keyword>
<evidence type="ECO:0000256" key="2">
    <source>
        <dbReference type="ARBA" id="ARBA00022723"/>
    </source>
</evidence>
<dbReference type="Gene3D" id="3.30.160.60">
    <property type="entry name" value="Classic Zinc Finger"/>
    <property type="match status" value="2"/>
</dbReference>
<evidence type="ECO:0000256" key="1">
    <source>
        <dbReference type="ARBA" id="ARBA00004123"/>
    </source>
</evidence>
<keyword evidence="3" id="KW-0677">Repeat</keyword>
<accession>A0A3B4FH41</accession>
<dbReference type="PROSITE" id="PS00028">
    <property type="entry name" value="ZINC_FINGER_C2H2_1"/>
    <property type="match status" value="2"/>
</dbReference>
<dbReference type="FunFam" id="3.30.160.60:FF:001270">
    <property type="entry name" value="zinc finger protein 583 isoform X1"/>
    <property type="match status" value="1"/>
</dbReference>
<dbReference type="SMART" id="SM00355">
    <property type="entry name" value="ZnF_C2H2"/>
    <property type="match status" value="2"/>
</dbReference>
<comment type="subcellular location">
    <subcellularLocation>
        <location evidence="1">Nucleus</location>
    </subcellularLocation>
</comment>
<feature type="domain" description="C2H2-type" evidence="8">
    <location>
        <begin position="51"/>
        <end position="78"/>
    </location>
</feature>
<sequence>EIETLVTATMQIALLIHTGEKPSSCKTCGKMFRCHSHLWRHNKIHTWQKPYHCKTCGKMFTSSSHLWRHMKTHTGEKS</sequence>
<evidence type="ECO:0000256" key="7">
    <source>
        <dbReference type="PROSITE-ProRule" id="PRU00042"/>
    </source>
</evidence>
<evidence type="ECO:0000256" key="4">
    <source>
        <dbReference type="ARBA" id="ARBA00022771"/>
    </source>
</evidence>
<proteinExistence type="predicted"/>